<feature type="region of interest" description="Disordered" evidence="4">
    <location>
        <begin position="1"/>
        <end position="20"/>
    </location>
</feature>
<protein>
    <submittedName>
        <fullName evidence="5">Putative deoxyribonuclease YcfH</fullName>
        <ecNumber evidence="5">3.1.21.-</ecNumber>
    </submittedName>
</protein>
<dbReference type="SUPFAM" id="SSF51556">
    <property type="entry name" value="Metallo-dependent hydrolases"/>
    <property type="match status" value="1"/>
</dbReference>
<feature type="binding site" evidence="3">
    <location>
        <position position="107"/>
    </location>
    <ligand>
        <name>a divalent metal cation</name>
        <dbReference type="ChEBI" id="CHEBI:60240"/>
        <label>1</label>
    </ligand>
</feature>
<evidence type="ECO:0000313" key="5">
    <source>
        <dbReference type="EMBL" id="AZA09656.1"/>
    </source>
</evidence>
<evidence type="ECO:0000313" key="6">
    <source>
        <dbReference type="Proteomes" id="UP000271426"/>
    </source>
</evidence>
<dbReference type="OrthoDB" id="9810005at2"/>
<feature type="binding site" evidence="3">
    <location>
        <position position="223"/>
    </location>
    <ligand>
        <name>a divalent metal cation</name>
        <dbReference type="ChEBI" id="CHEBI:60240"/>
        <label>1</label>
    </ligand>
</feature>
<feature type="binding site" evidence="3">
    <location>
        <position position="173"/>
    </location>
    <ligand>
        <name>a divalent metal cation</name>
        <dbReference type="ChEBI" id="CHEBI:60240"/>
        <label>2</label>
    </ligand>
</feature>
<dbReference type="GO" id="GO:0004536">
    <property type="term" value="F:DNA nuclease activity"/>
    <property type="evidence" value="ECO:0007669"/>
    <property type="project" value="InterPro"/>
</dbReference>
<organism evidence="5 6">
    <name type="scientific">Corynebacterium pseudopelargi</name>
    <dbReference type="NCBI Taxonomy" id="2080757"/>
    <lineage>
        <taxon>Bacteria</taxon>
        <taxon>Bacillati</taxon>
        <taxon>Actinomycetota</taxon>
        <taxon>Actinomycetes</taxon>
        <taxon>Mycobacteriales</taxon>
        <taxon>Corynebacteriaceae</taxon>
        <taxon>Corynebacterium</taxon>
    </lineage>
</organism>
<dbReference type="PIRSF" id="PIRSF005902">
    <property type="entry name" value="DNase_TatD"/>
    <property type="match status" value="1"/>
</dbReference>
<evidence type="ECO:0000256" key="3">
    <source>
        <dbReference type="PIRSR" id="PIRSR005902-1"/>
    </source>
</evidence>
<keyword evidence="2 5" id="KW-0378">Hydrolase</keyword>
<dbReference type="Pfam" id="PF01026">
    <property type="entry name" value="TatD_DNase"/>
    <property type="match status" value="1"/>
</dbReference>
<evidence type="ECO:0000256" key="4">
    <source>
        <dbReference type="SAM" id="MobiDB-lite"/>
    </source>
</evidence>
<dbReference type="GO" id="GO:0005829">
    <property type="term" value="C:cytosol"/>
    <property type="evidence" value="ECO:0007669"/>
    <property type="project" value="TreeGrafter"/>
</dbReference>
<dbReference type="PANTHER" id="PTHR46124">
    <property type="entry name" value="D-AMINOACYL-TRNA DEACYLASE"/>
    <property type="match status" value="1"/>
</dbReference>
<proteinExistence type="predicted"/>
<dbReference type="Gene3D" id="3.20.20.140">
    <property type="entry name" value="Metal-dependent hydrolases"/>
    <property type="match status" value="1"/>
</dbReference>
<sequence length="274" mass="29474">MGKKKPRPAPVPADHPGGMVDAHTHLSSAKDSVERLVQRAKLAGVERICTVGDGVEEAAQALSIAQTQPDVVAACAIHPTKAQQLDQQARARLEAMAADPACVAIGETGLDTYWIQHDPERTADLATQISALEWHIDLAIKHNKALMIHNREADQPLLDVLAASPKPVQTILHCFSSPVDVAEEALARGYVLSFAGNATFKRNDFLREAARIAPVEQILVETDAPYMTPEPYRGSPNEPSLIGHTYLALAAARGEDPAEFAAAVSKNFARVYGL</sequence>
<keyword evidence="1 3" id="KW-0479">Metal-binding</keyword>
<dbReference type="EC" id="3.1.21.-" evidence="5"/>
<feature type="binding site" evidence="3">
    <location>
        <position position="149"/>
    </location>
    <ligand>
        <name>a divalent metal cation</name>
        <dbReference type="ChEBI" id="CHEBI:60240"/>
        <label>2</label>
    </ligand>
</feature>
<dbReference type="InterPro" id="IPR032466">
    <property type="entry name" value="Metal_Hydrolase"/>
</dbReference>
<dbReference type="RefSeq" id="WP_123960553.1">
    <property type="nucleotide sequence ID" value="NZ_CP033898.1"/>
</dbReference>
<feature type="binding site" evidence="3">
    <location>
        <position position="25"/>
    </location>
    <ligand>
        <name>a divalent metal cation</name>
        <dbReference type="ChEBI" id="CHEBI:60240"/>
        <label>1</label>
    </ligand>
</feature>
<name>A0A3G6IVJ1_9CORY</name>
<dbReference type="InterPro" id="IPR015991">
    <property type="entry name" value="TatD/YcfH-like"/>
</dbReference>
<dbReference type="PANTHER" id="PTHR46124:SF2">
    <property type="entry name" value="D-AMINOACYL-TRNA DEACYLASE"/>
    <property type="match status" value="1"/>
</dbReference>
<dbReference type="AlphaFoldDB" id="A0A3G6IVJ1"/>
<dbReference type="KEGG" id="cpso:CPPEL_07740"/>
<evidence type="ECO:0000256" key="1">
    <source>
        <dbReference type="ARBA" id="ARBA00022723"/>
    </source>
</evidence>
<dbReference type="EMBL" id="CP033898">
    <property type="protein sequence ID" value="AZA09656.1"/>
    <property type="molecule type" value="Genomic_DNA"/>
</dbReference>
<dbReference type="NCBIfam" id="TIGR00010">
    <property type="entry name" value="YchF/TatD family DNA exonuclease"/>
    <property type="match status" value="1"/>
</dbReference>
<evidence type="ECO:0000256" key="2">
    <source>
        <dbReference type="ARBA" id="ARBA00022801"/>
    </source>
</evidence>
<reference evidence="5 6" key="1">
    <citation type="submission" date="2018-11" db="EMBL/GenBank/DDBJ databases">
        <authorList>
            <person name="Kleinhagauer T."/>
            <person name="Glaeser S.P."/>
            <person name="Spergser J."/>
            <person name="Ruckert C."/>
            <person name="Kaempfer P."/>
            <person name="Busse H.-J."/>
        </authorList>
    </citation>
    <scope>NUCLEOTIDE SEQUENCE [LARGE SCALE GENOMIC DNA]</scope>
    <source>
        <strain evidence="5 6">812CH</strain>
    </source>
</reference>
<accession>A0A3G6IVJ1</accession>
<gene>
    <name evidence="5" type="primary">ycfH</name>
    <name evidence="5" type="ORF">CPPEL_07740</name>
</gene>
<dbReference type="GO" id="GO:0016788">
    <property type="term" value="F:hydrolase activity, acting on ester bonds"/>
    <property type="evidence" value="ECO:0007669"/>
    <property type="project" value="InterPro"/>
</dbReference>
<keyword evidence="6" id="KW-1185">Reference proteome</keyword>
<dbReference type="GO" id="GO:0046872">
    <property type="term" value="F:metal ion binding"/>
    <property type="evidence" value="ECO:0007669"/>
    <property type="project" value="UniProtKB-KW"/>
</dbReference>
<feature type="binding site" evidence="3">
    <location>
        <position position="23"/>
    </location>
    <ligand>
        <name>a divalent metal cation</name>
        <dbReference type="ChEBI" id="CHEBI:60240"/>
        <label>1</label>
    </ligand>
</feature>
<dbReference type="FunFam" id="3.20.20.140:FF:000005">
    <property type="entry name" value="TatD family hydrolase"/>
    <property type="match status" value="1"/>
</dbReference>
<dbReference type="Proteomes" id="UP000271426">
    <property type="component" value="Chromosome"/>
</dbReference>
<dbReference type="CDD" id="cd01310">
    <property type="entry name" value="TatD_DNAse"/>
    <property type="match status" value="1"/>
</dbReference>
<dbReference type="InterPro" id="IPR001130">
    <property type="entry name" value="TatD-like"/>
</dbReference>